<sequence length="98" mass="11010">MSNQSHAPRRLFFPTLILLTSNSKGIHKNGNLFAHSSAARLHVLVNNKPLQRLKLDNEMLEPAWLSTMLGSDSPLSGDSDFNWKHMGWRMTSGNIRAP</sequence>
<dbReference type="Proteomes" id="UP000297245">
    <property type="component" value="Unassembled WGS sequence"/>
</dbReference>
<protein>
    <submittedName>
        <fullName evidence="1">Uncharacterized protein</fullName>
    </submittedName>
</protein>
<dbReference type="AlphaFoldDB" id="A0A4S8MHC4"/>
<accession>A0A4S8MHC4</accession>
<keyword evidence="2" id="KW-1185">Reference proteome</keyword>
<name>A0A4S8MHC4_DENBC</name>
<evidence type="ECO:0000313" key="1">
    <source>
        <dbReference type="EMBL" id="THV02078.1"/>
    </source>
</evidence>
<organism evidence="1 2">
    <name type="scientific">Dendrothele bispora (strain CBS 962.96)</name>
    <dbReference type="NCBI Taxonomy" id="1314807"/>
    <lineage>
        <taxon>Eukaryota</taxon>
        <taxon>Fungi</taxon>
        <taxon>Dikarya</taxon>
        <taxon>Basidiomycota</taxon>
        <taxon>Agaricomycotina</taxon>
        <taxon>Agaricomycetes</taxon>
        <taxon>Agaricomycetidae</taxon>
        <taxon>Agaricales</taxon>
        <taxon>Agaricales incertae sedis</taxon>
        <taxon>Dendrothele</taxon>
    </lineage>
</organism>
<gene>
    <name evidence="1" type="ORF">K435DRAFT_963329</name>
</gene>
<reference evidence="1 2" key="1">
    <citation type="journal article" date="2019" name="Nat. Ecol. Evol.">
        <title>Megaphylogeny resolves global patterns of mushroom evolution.</title>
        <authorList>
            <person name="Varga T."/>
            <person name="Krizsan K."/>
            <person name="Foldi C."/>
            <person name="Dima B."/>
            <person name="Sanchez-Garcia M."/>
            <person name="Sanchez-Ramirez S."/>
            <person name="Szollosi G.J."/>
            <person name="Szarkandi J.G."/>
            <person name="Papp V."/>
            <person name="Albert L."/>
            <person name="Andreopoulos W."/>
            <person name="Angelini C."/>
            <person name="Antonin V."/>
            <person name="Barry K.W."/>
            <person name="Bougher N.L."/>
            <person name="Buchanan P."/>
            <person name="Buyck B."/>
            <person name="Bense V."/>
            <person name="Catcheside P."/>
            <person name="Chovatia M."/>
            <person name="Cooper J."/>
            <person name="Damon W."/>
            <person name="Desjardin D."/>
            <person name="Finy P."/>
            <person name="Geml J."/>
            <person name="Haridas S."/>
            <person name="Hughes K."/>
            <person name="Justo A."/>
            <person name="Karasinski D."/>
            <person name="Kautmanova I."/>
            <person name="Kiss B."/>
            <person name="Kocsube S."/>
            <person name="Kotiranta H."/>
            <person name="LaButti K.M."/>
            <person name="Lechner B.E."/>
            <person name="Liimatainen K."/>
            <person name="Lipzen A."/>
            <person name="Lukacs Z."/>
            <person name="Mihaltcheva S."/>
            <person name="Morgado L.N."/>
            <person name="Niskanen T."/>
            <person name="Noordeloos M.E."/>
            <person name="Ohm R.A."/>
            <person name="Ortiz-Santana B."/>
            <person name="Ovrebo C."/>
            <person name="Racz N."/>
            <person name="Riley R."/>
            <person name="Savchenko A."/>
            <person name="Shiryaev A."/>
            <person name="Soop K."/>
            <person name="Spirin V."/>
            <person name="Szebenyi C."/>
            <person name="Tomsovsky M."/>
            <person name="Tulloss R.E."/>
            <person name="Uehling J."/>
            <person name="Grigoriev I.V."/>
            <person name="Vagvolgyi C."/>
            <person name="Papp T."/>
            <person name="Martin F.M."/>
            <person name="Miettinen O."/>
            <person name="Hibbett D.S."/>
            <person name="Nagy L.G."/>
        </authorList>
    </citation>
    <scope>NUCLEOTIDE SEQUENCE [LARGE SCALE GENOMIC DNA]</scope>
    <source>
        <strain evidence="1 2">CBS 962.96</strain>
    </source>
</reference>
<proteinExistence type="predicted"/>
<evidence type="ECO:0000313" key="2">
    <source>
        <dbReference type="Proteomes" id="UP000297245"/>
    </source>
</evidence>
<dbReference type="EMBL" id="ML179081">
    <property type="protein sequence ID" value="THV02078.1"/>
    <property type="molecule type" value="Genomic_DNA"/>
</dbReference>